<dbReference type="EMBL" id="FQVB01000019">
    <property type="protein sequence ID" value="SHF50093.1"/>
    <property type="molecule type" value="Genomic_DNA"/>
</dbReference>
<accession>A0A1M5C5R2</accession>
<evidence type="ECO:0000256" key="6">
    <source>
        <dbReference type="ARBA" id="ARBA00022679"/>
    </source>
</evidence>
<dbReference type="InterPro" id="IPR029026">
    <property type="entry name" value="tRNA_m1G_MTases_N"/>
</dbReference>
<keyword evidence="3 10" id="KW-0963">Cytoplasm</keyword>
<reference evidence="14" key="1">
    <citation type="submission" date="2016-11" db="EMBL/GenBank/DDBJ databases">
        <authorList>
            <person name="Varghese N."/>
            <person name="Submissions S."/>
        </authorList>
    </citation>
    <scope>NUCLEOTIDE SEQUENCE [LARGE SCALE GENOMIC DNA]</scope>
    <source>
        <strain evidence="14">DSM 9756</strain>
    </source>
</reference>
<dbReference type="InterPro" id="IPR046887">
    <property type="entry name" value="RsmE_PUA-like"/>
</dbReference>
<dbReference type="Gene3D" id="3.40.1280.10">
    <property type="match status" value="1"/>
</dbReference>
<dbReference type="GO" id="GO:0070475">
    <property type="term" value="P:rRNA base methylation"/>
    <property type="evidence" value="ECO:0007669"/>
    <property type="project" value="TreeGrafter"/>
</dbReference>
<feature type="domain" description="Ribosomal RNA small subunit methyltransferase E PUA-like" evidence="12">
    <location>
        <begin position="20"/>
        <end position="57"/>
    </location>
</feature>
<evidence type="ECO:0000313" key="14">
    <source>
        <dbReference type="Proteomes" id="UP000184076"/>
    </source>
</evidence>
<evidence type="ECO:0000259" key="12">
    <source>
        <dbReference type="Pfam" id="PF20260"/>
    </source>
</evidence>
<evidence type="ECO:0000259" key="11">
    <source>
        <dbReference type="Pfam" id="PF04452"/>
    </source>
</evidence>
<dbReference type="InterPro" id="IPR015947">
    <property type="entry name" value="PUA-like_sf"/>
</dbReference>
<evidence type="ECO:0000256" key="10">
    <source>
        <dbReference type="PIRNR" id="PIRNR015601"/>
    </source>
</evidence>
<organism evidence="13 14">
    <name type="scientific">Desulfacinum infernum DSM 9756</name>
    <dbReference type="NCBI Taxonomy" id="1121391"/>
    <lineage>
        <taxon>Bacteria</taxon>
        <taxon>Pseudomonadati</taxon>
        <taxon>Thermodesulfobacteriota</taxon>
        <taxon>Syntrophobacteria</taxon>
        <taxon>Syntrophobacterales</taxon>
        <taxon>Syntrophobacteraceae</taxon>
        <taxon>Desulfacinum</taxon>
    </lineage>
</organism>
<comment type="similarity">
    <text evidence="2 10">Belongs to the RNA methyltransferase RsmE family.</text>
</comment>
<dbReference type="EC" id="2.1.1.193" evidence="10"/>
<evidence type="ECO:0000256" key="9">
    <source>
        <dbReference type="ARBA" id="ARBA00047944"/>
    </source>
</evidence>
<evidence type="ECO:0000256" key="4">
    <source>
        <dbReference type="ARBA" id="ARBA00022552"/>
    </source>
</evidence>
<dbReference type="STRING" id="1121391.SAMN02745206_02111"/>
<keyword evidence="5 10" id="KW-0489">Methyltransferase</keyword>
<dbReference type="GO" id="GO:0005737">
    <property type="term" value="C:cytoplasm"/>
    <property type="evidence" value="ECO:0007669"/>
    <property type="project" value="UniProtKB-SubCell"/>
</dbReference>
<evidence type="ECO:0000256" key="8">
    <source>
        <dbReference type="ARBA" id="ARBA00025699"/>
    </source>
</evidence>
<dbReference type="PIRSF" id="PIRSF015601">
    <property type="entry name" value="MTase_slr0722"/>
    <property type="match status" value="1"/>
</dbReference>
<dbReference type="GO" id="GO:0070042">
    <property type="term" value="F:rRNA (uridine-N3-)-methyltransferase activity"/>
    <property type="evidence" value="ECO:0007669"/>
    <property type="project" value="TreeGrafter"/>
</dbReference>
<dbReference type="PANTHER" id="PTHR30027:SF3">
    <property type="entry name" value="16S RRNA (URACIL(1498)-N(3))-METHYLTRANSFERASE"/>
    <property type="match status" value="1"/>
</dbReference>
<sequence>MTRRRFFQEDLREGQDEILLDEKTSHHLLRVLRMGPGARVEVCNGRGLSTTAHIEECRGGQAVVVPESWHVTAPPPLDICLAVPLAKSDRMDAVIRQAVELGVTRLLCFRAGRSQYALEGERKEKRISRYIKIAREALCQCGRAWLPDLDVVDSPRHLLEIVGRQGAPGFLGLLAFEAQPRRSLLSVWRAHPMARHLVCAVGPEGGWEPGEVAMFRDRGFIPVSLGPHILRFETACVAMAAGVQLLWGEQSHTMNP</sequence>
<dbReference type="NCBIfam" id="TIGR00046">
    <property type="entry name" value="RsmE family RNA methyltransferase"/>
    <property type="match status" value="1"/>
</dbReference>
<dbReference type="PANTHER" id="PTHR30027">
    <property type="entry name" value="RIBOSOMAL RNA SMALL SUBUNIT METHYLTRANSFERASE E"/>
    <property type="match status" value="1"/>
</dbReference>
<evidence type="ECO:0000256" key="5">
    <source>
        <dbReference type="ARBA" id="ARBA00022603"/>
    </source>
</evidence>
<keyword evidence="14" id="KW-1185">Reference proteome</keyword>
<keyword evidence="6 10" id="KW-0808">Transferase</keyword>
<dbReference type="Proteomes" id="UP000184076">
    <property type="component" value="Unassembled WGS sequence"/>
</dbReference>
<protein>
    <recommendedName>
        <fullName evidence="10">Ribosomal RNA small subunit methyltransferase E</fullName>
        <ecNumber evidence="10">2.1.1.193</ecNumber>
    </recommendedName>
</protein>
<evidence type="ECO:0000256" key="1">
    <source>
        <dbReference type="ARBA" id="ARBA00004496"/>
    </source>
</evidence>
<keyword evidence="7 10" id="KW-0949">S-adenosyl-L-methionine</keyword>
<dbReference type="SUPFAM" id="SSF75217">
    <property type="entry name" value="alpha/beta knot"/>
    <property type="match status" value="1"/>
</dbReference>
<feature type="domain" description="Ribosomal RNA small subunit methyltransferase E methyltransferase" evidence="11">
    <location>
        <begin position="75"/>
        <end position="242"/>
    </location>
</feature>
<dbReference type="InterPro" id="IPR006700">
    <property type="entry name" value="RsmE"/>
</dbReference>
<comment type="catalytic activity">
    <reaction evidence="9 10">
        <text>uridine(1498) in 16S rRNA + S-adenosyl-L-methionine = N(3)-methyluridine(1498) in 16S rRNA + S-adenosyl-L-homocysteine + H(+)</text>
        <dbReference type="Rhea" id="RHEA:42920"/>
        <dbReference type="Rhea" id="RHEA-COMP:10283"/>
        <dbReference type="Rhea" id="RHEA-COMP:10284"/>
        <dbReference type="ChEBI" id="CHEBI:15378"/>
        <dbReference type="ChEBI" id="CHEBI:57856"/>
        <dbReference type="ChEBI" id="CHEBI:59789"/>
        <dbReference type="ChEBI" id="CHEBI:65315"/>
        <dbReference type="ChEBI" id="CHEBI:74502"/>
        <dbReference type="EC" id="2.1.1.193"/>
    </reaction>
</comment>
<evidence type="ECO:0000256" key="7">
    <source>
        <dbReference type="ARBA" id="ARBA00022691"/>
    </source>
</evidence>
<dbReference type="InterPro" id="IPR029028">
    <property type="entry name" value="Alpha/beta_knot_MTases"/>
</dbReference>
<dbReference type="AlphaFoldDB" id="A0A1M5C5R2"/>
<evidence type="ECO:0000313" key="13">
    <source>
        <dbReference type="EMBL" id="SHF50093.1"/>
    </source>
</evidence>
<comment type="function">
    <text evidence="8 10">Specifically methylates the N3 position of the uracil ring of uridine 1498 (m3U1498) in 16S rRNA. Acts on the fully assembled 30S ribosomal subunit.</text>
</comment>
<gene>
    <name evidence="13" type="ORF">SAMN02745206_02111</name>
</gene>
<evidence type="ECO:0000256" key="3">
    <source>
        <dbReference type="ARBA" id="ARBA00022490"/>
    </source>
</evidence>
<dbReference type="InterPro" id="IPR046886">
    <property type="entry name" value="RsmE_MTase_dom"/>
</dbReference>
<dbReference type="Pfam" id="PF20260">
    <property type="entry name" value="PUA_4"/>
    <property type="match status" value="1"/>
</dbReference>
<proteinExistence type="inferred from homology"/>
<keyword evidence="4 10" id="KW-0698">rRNA processing</keyword>
<dbReference type="Pfam" id="PF04452">
    <property type="entry name" value="Methyltrans_RNA"/>
    <property type="match status" value="1"/>
</dbReference>
<dbReference type="SUPFAM" id="SSF88697">
    <property type="entry name" value="PUA domain-like"/>
    <property type="match status" value="1"/>
</dbReference>
<name>A0A1M5C5R2_9BACT</name>
<dbReference type="CDD" id="cd18084">
    <property type="entry name" value="RsmE-like"/>
    <property type="match status" value="1"/>
</dbReference>
<dbReference type="RefSeq" id="WP_073039102.1">
    <property type="nucleotide sequence ID" value="NZ_FQVB01000019.1"/>
</dbReference>
<comment type="subcellular location">
    <subcellularLocation>
        <location evidence="1 10">Cytoplasm</location>
    </subcellularLocation>
</comment>
<evidence type="ECO:0000256" key="2">
    <source>
        <dbReference type="ARBA" id="ARBA00005528"/>
    </source>
</evidence>